<dbReference type="Proteomes" id="UP000248863">
    <property type="component" value="Unassembled WGS sequence"/>
</dbReference>
<evidence type="ECO:0000256" key="13">
    <source>
        <dbReference type="RuleBase" id="RU364091"/>
    </source>
</evidence>
<comment type="subcellular location">
    <subcellularLocation>
        <location evidence="1">Cell membrane</location>
        <topology evidence="1">Multi-pass membrane protein</topology>
    </subcellularLocation>
</comment>
<dbReference type="GO" id="GO:0009306">
    <property type="term" value="P:protein secretion"/>
    <property type="evidence" value="ECO:0007669"/>
    <property type="project" value="InterPro"/>
</dbReference>
<sequence length="355" mass="38796">MAEDQDKSDKTEDPTQRRLDQALEHGDVVKSQEVSTWFVIGGGTLALAMFGGSSSTALTAVMKGLIAKSGAIHTDGHVLVRLTEVITVEVLAAIGLPFLLIAVAALAGNALQHRLVWTTETLTPKLSKISPMAGFKRLFSAQALANFVKGLLKLGLVGTVLVMLLWPERNLLEALVSTDPTAILPVSMSLMLKLLGAVVAIMAVIAGADYLFQYQQWYQRQKMSLKEIKDEYKETEGDPKIKAKIRQLRIGRMRKRMMAAVPGATVVITNPTHYAVALKYERGMNAPVCLAKGTDRIALKIREVATEAGVPIVENPPLARALHATVEIDREVPPEHYKAVAEVVGYVMRLKKAWR</sequence>
<evidence type="ECO:0000256" key="8">
    <source>
        <dbReference type="ARBA" id="ARBA00022927"/>
    </source>
</evidence>
<dbReference type="Gene3D" id="3.40.1690.10">
    <property type="entry name" value="secretion proteins EscU"/>
    <property type="match status" value="1"/>
</dbReference>
<feature type="transmembrane region" description="Helical" evidence="13">
    <location>
        <begin position="37"/>
        <end position="66"/>
    </location>
</feature>
<keyword evidence="15" id="KW-1185">Reference proteome</keyword>
<dbReference type="RefSeq" id="WP_111358111.1">
    <property type="nucleotide sequence ID" value="NZ_NHSK01000061.1"/>
</dbReference>
<evidence type="ECO:0000256" key="11">
    <source>
        <dbReference type="ARBA" id="ARBA00023225"/>
    </source>
</evidence>
<keyword evidence="4 13" id="KW-0813">Transport</keyword>
<gene>
    <name evidence="13 14" type="primary">flhB</name>
    <name evidence="14" type="ORF">CH338_15830</name>
</gene>
<keyword evidence="9 13" id="KW-1133">Transmembrane helix</keyword>
<keyword evidence="7 13" id="KW-1005">Bacterial flagellum biogenesis</keyword>
<evidence type="ECO:0000256" key="6">
    <source>
        <dbReference type="ARBA" id="ARBA00022692"/>
    </source>
</evidence>
<dbReference type="NCBIfam" id="TIGR00328">
    <property type="entry name" value="flhB"/>
    <property type="match status" value="1"/>
</dbReference>
<dbReference type="Gene3D" id="6.10.250.2080">
    <property type="match status" value="1"/>
</dbReference>
<evidence type="ECO:0000313" key="14">
    <source>
        <dbReference type="EMBL" id="RAI37519.1"/>
    </source>
</evidence>
<dbReference type="OrthoDB" id="9807950at2"/>
<dbReference type="InterPro" id="IPR029025">
    <property type="entry name" value="T3SS_substrate_exporter_C"/>
</dbReference>
<dbReference type="InterPro" id="IPR006136">
    <property type="entry name" value="FlhB"/>
</dbReference>
<dbReference type="EMBL" id="NPEU01000179">
    <property type="protein sequence ID" value="RAI37519.1"/>
    <property type="molecule type" value="Genomic_DNA"/>
</dbReference>
<evidence type="ECO:0000256" key="2">
    <source>
        <dbReference type="ARBA" id="ARBA00010690"/>
    </source>
</evidence>
<dbReference type="GO" id="GO:0005886">
    <property type="term" value="C:plasma membrane"/>
    <property type="evidence" value="ECO:0007669"/>
    <property type="project" value="UniProtKB-SubCell"/>
</dbReference>
<keyword evidence="5 13" id="KW-1003">Cell membrane</keyword>
<feature type="transmembrane region" description="Helical" evidence="13">
    <location>
        <begin position="186"/>
        <end position="212"/>
    </location>
</feature>
<dbReference type="GO" id="GO:0044780">
    <property type="term" value="P:bacterial-type flagellum assembly"/>
    <property type="evidence" value="ECO:0007669"/>
    <property type="project" value="InterPro"/>
</dbReference>
<dbReference type="SUPFAM" id="SSF160544">
    <property type="entry name" value="EscU C-terminal domain-like"/>
    <property type="match status" value="1"/>
</dbReference>
<reference evidence="14 15" key="1">
    <citation type="submission" date="2017-07" db="EMBL/GenBank/DDBJ databases">
        <title>Draft Genome Sequences of Select Purple Nonsulfur Bacteria.</title>
        <authorList>
            <person name="Lasarre B."/>
            <person name="Mckinlay J.B."/>
        </authorList>
    </citation>
    <scope>NUCLEOTIDE SEQUENCE [LARGE SCALE GENOMIC DNA]</scope>
    <source>
        <strain evidence="14 15">DSM 11907</strain>
    </source>
</reference>
<accession>A0A327KFF6</accession>
<dbReference type="Pfam" id="PF01312">
    <property type="entry name" value="Bac_export_2"/>
    <property type="match status" value="1"/>
</dbReference>
<evidence type="ECO:0000313" key="15">
    <source>
        <dbReference type="Proteomes" id="UP000248863"/>
    </source>
</evidence>
<comment type="function">
    <text evidence="12 13">Required for formation of the rod structure in the basal body of the flagellar apparatus. Together with FliI and FliH, may constitute the export apparatus of flagellin.</text>
</comment>
<dbReference type="InterPro" id="IPR006135">
    <property type="entry name" value="T3SS_substrate_exporter"/>
</dbReference>
<keyword evidence="10 13" id="KW-0472">Membrane</keyword>
<dbReference type="FunFam" id="3.40.1690.10:FF:000001">
    <property type="entry name" value="Flagellar biosynthetic protein FlhB"/>
    <property type="match status" value="1"/>
</dbReference>
<keyword evidence="6 13" id="KW-0812">Transmembrane</keyword>
<keyword evidence="11 13" id="KW-1006">Bacterial flagellum protein export</keyword>
<evidence type="ECO:0000256" key="9">
    <source>
        <dbReference type="ARBA" id="ARBA00022989"/>
    </source>
</evidence>
<evidence type="ECO:0000256" key="3">
    <source>
        <dbReference type="ARBA" id="ARBA00021622"/>
    </source>
</evidence>
<keyword evidence="14" id="KW-0282">Flagellum</keyword>
<feature type="transmembrane region" description="Helical" evidence="13">
    <location>
        <begin position="144"/>
        <end position="166"/>
    </location>
</feature>
<dbReference type="PRINTS" id="PR00950">
    <property type="entry name" value="TYPE3IMSPROT"/>
</dbReference>
<name>A0A327KFF6_9BRAD</name>
<evidence type="ECO:0000256" key="4">
    <source>
        <dbReference type="ARBA" id="ARBA00022448"/>
    </source>
</evidence>
<feature type="transmembrane region" description="Helical" evidence="13">
    <location>
        <begin position="86"/>
        <end position="107"/>
    </location>
</feature>
<evidence type="ECO:0000256" key="12">
    <source>
        <dbReference type="ARBA" id="ARBA00025078"/>
    </source>
</evidence>
<evidence type="ECO:0000256" key="1">
    <source>
        <dbReference type="ARBA" id="ARBA00004651"/>
    </source>
</evidence>
<comment type="caution">
    <text evidence="14">The sequence shown here is derived from an EMBL/GenBank/DDBJ whole genome shotgun (WGS) entry which is preliminary data.</text>
</comment>
<organism evidence="14 15">
    <name type="scientific">Rhodoplanes elegans</name>
    <dbReference type="NCBI Taxonomy" id="29408"/>
    <lineage>
        <taxon>Bacteria</taxon>
        <taxon>Pseudomonadati</taxon>
        <taxon>Pseudomonadota</taxon>
        <taxon>Alphaproteobacteria</taxon>
        <taxon>Hyphomicrobiales</taxon>
        <taxon>Nitrobacteraceae</taxon>
        <taxon>Rhodoplanes</taxon>
    </lineage>
</organism>
<comment type="similarity">
    <text evidence="2 13">Belongs to the type III secretion exporter family.</text>
</comment>
<keyword evidence="8 13" id="KW-0653">Protein transport</keyword>
<keyword evidence="14" id="KW-0966">Cell projection</keyword>
<keyword evidence="14" id="KW-0969">Cilium</keyword>
<evidence type="ECO:0000256" key="10">
    <source>
        <dbReference type="ARBA" id="ARBA00023136"/>
    </source>
</evidence>
<dbReference type="PANTHER" id="PTHR30531">
    <property type="entry name" value="FLAGELLAR BIOSYNTHETIC PROTEIN FLHB"/>
    <property type="match status" value="1"/>
</dbReference>
<proteinExistence type="inferred from homology"/>
<dbReference type="PANTHER" id="PTHR30531:SF12">
    <property type="entry name" value="FLAGELLAR BIOSYNTHETIC PROTEIN FLHB"/>
    <property type="match status" value="1"/>
</dbReference>
<dbReference type="AlphaFoldDB" id="A0A327KFF6"/>
<evidence type="ECO:0000256" key="7">
    <source>
        <dbReference type="ARBA" id="ARBA00022795"/>
    </source>
</evidence>
<protein>
    <recommendedName>
        <fullName evidence="3 13">Flagellar biosynthetic protein FlhB</fullName>
    </recommendedName>
</protein>
<evidence type="ECO:0000256" key="5">
    <source>
        <dbReference type="ARBA" id="ARBA00022475"/>
    </source>
</evidence>